<comment type="cofactor">
    <cofactor evidence="1">
        <name>Cu(2+)</name>
        <dbReference type="ChEBI" id="CHEBI:29036"/>
    </cofactor>
</comment>
<dbReference type="InterPro" id="IPR006121">
    <property type="entry name" value="HMA_dom"/>
</dbReference>
<gene>
    <name evidence="5" type="ORF">RRG08_027152</name>
</gene>
<evidence type="ECO:0000256" key="3">
    <source>
        <dbReference type="ARBA" id="ARBA00032899"/>
    </source>
</evidence>
<organism evidence="5 6">
    <name type="scientific">Elysia crispata</name>
    <name type="common">lettuce slug</name>
    <dbReference type="NCBI Taxonomy" id="231223"/>
    <lineage>
        <taxon>Eukaryota</taxon>
        <taxon>Metazoa</taxon>
        <taxon>Spiralia</taxon>
        <taxon>Lophotrochozoa</taxon>
        <taxon>Mollusca</taxon>
        <taxon>Gastropoda</taxon>
        <taxon>Heterobranchia</taxon>
        <taxon>Euthyneura</taxon>
        <taxon>Panpulmonata</taxon>
        <taxon>Sacoglossa</taxon>
        <taxon>Placobranchoidea</taxon>
        <taxon>Plakobranchidae</taxon>
        <taxon>Elysia</taxon>
    </lineage>
</organism>
<dbReference type="AlphaFoldDB" id="A0AAE0YV67"/>
<reference evidence="5" key="1">
    <citation type="journal article" date="2023" name="G3 (Bethesda)">
        <title>A reference genome for the long-term kleptoplast-retaining sea slug Elysia crispata morphotype clarki.</title>
        <authorList>
            <person name="Eastman K.E."/>
            <person name="Pendleton A.L."/>
            <person name="Shaikh M.A."/>
            <person name="Suttiyut T."/>
            <person name="Ogas R."/>
            <person name="Tomko P."/>
            <person name="Gavelis G."/>
            <person name="Widhalm J.R."/>
            <person name="Wisecaver J.H."/>
        </authorList>
    </citation>
    <scope>NUCLEOTIDE SEQUENCE</scope>
    <source>
        <strain evidence="5">ECLA1</strain>
    </source>
</reference>
<dbReference type="Gene3D" id="2.60.40.200">
    <property type="entry name" value="Superoxide dismutase, copper/zinc binding domain"/>
    <property type="match status" value="1"/>
</dbReference>
<feature type="domain" description="HMA" evidence="4">
    <location>
        <begin position="12"/>
        <end position="75"/>
    </location>
</feature>
<evidence type="ECO:0000256" key="2">
    <source>
        <dbReference type="ARBA" id="ARBA00025798"/>
    </source>
</evidence>
<protein>
    <recommendedName>
        <fullName evidence="3">Superoxide dismutase copper chaperone</fullName>
    </recommendedName>
</protein>
<dbReference type="CDD" id="cd00371">
    <property type="entry name" value="HMA"/>
    <property type="match status" value="1"/>
</dbReference>
<dbReference type="SUPFAM" id="SSF55008">
    <property type="entry name" value="HMA, heavy metal-associated domain"/>
    <property type="match status" value="1"/>
</dbReference>
<dbReference type="PROSITE" id="PS50846">
    <property type="entry name" value="HMA_2"/>
    <property type="match status" value="1"/>
</dbReference>
<dbReference type="InterPro" id="IPR036423">
    <property type="entry name" value="SOD-like_Cu/Zn_dom_sf"/>
</dbReference>
<dbReference type="EMBL" id="JAWDGP010005328">
    <property type="protein sequence ID" value="KAK3757794.1"/>
    <property type="molecule type" value="Genomic_DNA"/>
</dbReference>
<comment type="similarity">
    <text evidence="2">In the C-terminal section; belongs to the Cu-Zn superoxide dismutase family.</text>
</comment>
<dbReference type="SUPFAM" id="SSF49329">
    <property type="entry name" value="Cu,Zn superoxide dismutase-like"/>
    <property type="match status" value="1"/>
</dbReference>
<name>A0AAE0YV67_9GAST</name>
<keyword evidence="6" id="KW-1185">Reference proteome</keyword>
<evidence type="ECO:0000313" key="5">
    <source>
        <dbReference type="EMBL" id="KAK3757794.1"/>
    </source>
</evidence>
<dbReference type="GO" id="GO:0006801">
    <property type="term" value="P:superoxide metabolic process"/>
    <property type="evidence" value="ECO:0007669"/>
    <property type="project" value="InterPro"/>
</dbReference>
<sequence>MSANTTGEANPVTKMEFAVEMRSPCCATKVEGVLNKVPGITFFKVNASSQRLVVEGNIAAEAVRSAVENKTGMSTVLLGYGSSNSNLGAGVAAISIGSSKVLGLLRFVQSNPDTCIIEGTIDELPLSEPIYLTVHETGDVSDGCQSCGPPLKQDDFKSGGILSRFLSMSNQQFGGILGQLHPSEDRRAEFRITSDVKLSDIYGHCVVIHKGCKEDVEKNKSERLACGVIARASGLFENSKRFCACDGVSIWEQRTMDKNNLS</sequence>
<dbReference type="PANTHER" id="PTHR10003">
    <property type="entry name" value="SUPEROXIDE DISMUTASE CU-ZN -RELATED"/>
    <property type="match status" value="1"/>
</dbReference>
<dbReference type="Proteomes" id="UP001283361">
    <property type="component" value="Unassembled WGS sequence"/>
</dbReference>
<dbReference type="InterPro" id="IPR036163">
    <property type="entry name" value="HMA_dom_sf"/>
</dbReference>
<dbReference type="InterPro" id="IPR001424">
    <property type="entry name" value="SOD_Cu_Zn_dom"/>
</dbReference>
<dbReference type="Gene3D" id="3.30.70.100">
    <property type="match status" value="1"/>
</dbReference>
<dbReference type="GO" id="GO:0005507">
    <property type="term" value="F:copper ion binding"/>
    <property type="evidence" value="ECO:0007669"/>
    <property type="project" value="InterPro"/>
</dbReference>
<proteinExistence type="inferred from homology"/>
<dbReference type="Pfam" id="PF00080">
    <property type="entry name" value="Sod_Cu"/>
    <property type="match status" value="1"/>
</dbReference>
<evidence type="ECO:0000259" key="4">
    <source>
        <dbReference type="PROSITE" id="PS50846"/>
    </source>
</evidence>
<evidence type="ECO:0000313" key="6">
    <source>
        <dbReference type="Proteomes" id="UP001283361"/>
    </source>
</evidence>
<dbReference type="Pfam" id="PF00403">
    <property type="entry name" value="HMA"/>
    <property type="match status" value="1"/>
</dbReference>
<comment type="caution">
    <text evidence="5">The sequence shown here is derived from an EMBL/GenBank/DDBJ whole genome shotgun (WGS) entry which is preliminary data.</text>
</comment>
<dbReference type="InterPro" id="IPR024134">
    <property type="entry name" value="SOD_Cu/Zn_/chaperone"/>
</dbReference>
<accession>A0AAE0YV67</accession>
<evidence type="ECO:0000256" key="1">
    <source>
        <dbReference type="ARBA" id="ARBA00001973"/>
    </source>
</evidence>